<dbReference type="Proteomes" id="UP000218332">
    <property type="component" value="Unassembled WGS sequence"/>
</dbReference>
<dbReference type="EMBL" id="NMPM01000034">
    <property type="protein sequence ID" value="PAV26212.1"/>
    <property type="molecule type" value="Genomic_DNA"/>
</dbReference>
<feature type="chain" id="PRO_5012652110" description="DUF3887 domain-containing protein" evidence="1">
    <location>
        <begin position="26"/>
        <end position="131"/>
    </location>
</feature>
<dbReference type="AlphaFoldDB" id="A0A2A2I3P4"/>
<evidence type="ECO:0000256" key="1">
    <source>
        <dbReference type="SAM" id="SignalP"/>
    </source>
</evidence>
<accession>A0A2A2I3P4</accession>
<keyword evidence="3" id="KW-1185">Reference proteome</keyword>
<evidence type="ECO:0000313" key="2">
    <source>
        <dbReference type="EMBL" id="PAV26212.1"/>
    </source>
</evidence>
<protein>
    <recommendedName>
        <fullName evidence="4">DUF3887 domain-containing protein</fullName>
    </recommendedName>
</protein>
<evidence type="ECO:0008006" key="4">
    <source>
        <dbReference type="Google" id="ProtNLM"/>
    </source>
</evidence>
<proteinExistence type="predicted"/>
<sequence>MKDRNIYLGTFLLLALSQLSLLAGAESKTLPNGPDSIVESKLVALENGAYGAFLEGSSSEFKAAMTEKRFQSVVAQLGEALNNGYSLDRLGRMEKDGYEVFIYRLDYSGSDNDALVRLVMGEGAVAGFWIQ</sequence>
<organism evidence="2 3">
    <name type="scientific">Tamilnaduibacter salinus</name>
    <dbReference type="NCBI Taxonomy" id="1484056"/>
    <lineage>
        <taxon>Bacteria</taxon>
        <taxon>Pseudomonadati</taxon>
        <taxon>Pseudomonadota</taxon>
        <taxon>Gammaproteobacteria</taxon>
        <taxon>Pseudomonadales</taxon>
        <taxon>Marinobacteraceae</taxon>
        <taxon>Tamilnaduibacter</taxon>
    </lineage>
</organism>
<feature type="signal peptide" evidence="1">
    <location>
        <begin position="1"/>
        <end position="25"/>
    </location>
</feature>
<name>A0A2A2I3P4_9GAMM</name>
<reference evidence="2 3" key="1">
    <citation type="submission" date="2017-07" db="EMBL/GenBank/DDBJ databases">
        <title>Tamlnaduibacter salinus (Mi-7) genome sequencing.</title>
        <authorList>
            <person name="Verma A."/>
            <person name="Krishnamurthi S."/>
        </authorList>
    </citation>
    <scope>NUCLEOTIDE SEQUENCE [LARGE SCALE GENOMIC DNA]</scope>
    <source>
        <strain evidence="2 3">Mi-7</strain>
    </source>
</reference>
<keyword evidence="1" id="KW-0732">Signal</keyword>
<comment type="caution">
    <text evidence="2">The sequence shown here is derived from an EMBL/GenBank/DDBJ whole genome shotgun (WGS) entry which is preliminary data.</text>
</comment>
<dbReference type="RefSeq" id="WP_095610743.1">
    <property type="nucleotide sequence ID" value="NZ_NMPM01000034.1"/>
</dbReference>
<gene>
    <name evidence="2" type="ORF">CF392_06980</name>
</gene>
<evidence type="ECO:0000313" key="3">
    <source>
        <dbReference type="Proteomes" id="UP000218332"/>
    </source>
</evidence>